<dbReference type="AlphaFoldDB" id="A0A0U9H876"/>
<comment type="caution">
    <text evidence="1">The sequence shown here is derived from an EMBL/GenBank/DDBJ whole genome shotgun (WGS) entry which is preliminary data.</text>
</comment>
<reference evidence="1 2" key="2">
    <citation type="journal article" date="2016" name="Genome Announc.">
        <title>Draft Genome Sequence of Oceanobacillus picturae Heshi-B3, Isolated from Fermented Rice Bran in a Traditional Japanese Seafood Dish.</title>
        <authorList>
            <person name="Akuzawa S."/>
            <person name="Nagaoka J."/>
            <person name="Kanekatsu M."/>
            <person name="Kanesaki Y."/>
            <person name="Suzuki T."/>
        </authorList>
    </citation>
    <scope>NUCLEOTIDE SEQUENCE [LARGE SCALE GENOMIC DNA]</scope>
    <source>
        <strain evidence="1 2">Heshi-B3</strain>
    </source>
</reference>
<sequence>MLGEEIEKAVNNYYANYLTELPSVYPYQVDIVNVERVEGFRSFHFLLTLELTPVVGPHIAVGKDRLTFEITPLTPGDVKLIKFEHLETYALPPHWQDIMKPNKAL</sequence>
<gene>
    <name evidence="1" type="ORF">OPHB3_2846</name>
</gene>
<organism evidence="1 2">
    <name type="scientific">Oceanobacillus picturae</name>
    <dbReference type="NCBI Taxonomy" id="171693"/>
    <lineage>
        <taxon>Bacteria</taxon>
        <taxon>Bacillati</taxon>
        <taxon>Bacillota</taxon>
        <taxon>Bacilli</taxon>
        <taxon>Bacillales</taxon>
        <taxon>Bacillaceae</taxon>
        <taxon>Oceanobacillus</taxon>
    </lineage>
</organism>
<protein>
    <submittedName>
        <fullName evidence="1">Cell wall binding repeat-containing protein</fullName>
    </submittedName>
</protein>
<proteinExistence type="predicted"/>
<accession>A0A0U9H876</accession>
<dbReference type="Pfam" id="PF13027">
    <property type="entry name" value="DUF3888"/>
    <property type="match status" value="1"/>
</dbReference>
<dbReference type="InterPro" id="IPR024984">
    <property type="entry name" value="DUF3888"/>
</dbReference>
<dbReference type="Proteomes" id="UP000052946">
    <property type="component" value="Unassembled WGS sequence"/>
</dbReference>
<evidence type="ECO:0000313" key="2">
    <source>
        <dbReference type="Proteomes" id="UP000052946"/>
    </source>
</evidence>
<evidence type="ECO:0000313" key="1">
    <source>
        <dbReference type="EMBL" id="GAQ18890.1"/>
    </source>
</evidence>
<name>A0A0U9H876_9BACI</name>
<reference evidence="2" key="1">
    <citation type="submission" date="2015-07" db="EMBL/GenBank/DDBJ databases">
        <title>Draft Genome Sequence of Oceanobacillus picturae Heshi-B3 that Was Isolated from Fermented Rice Bran with Aging Salted Mackerel, Which Was Named Heshiko as Traditional Fermented Seafood in Japan.</title>
        <authorList>
            <person name="Akuzawa S."/>
            <person name="Nakagawa J."/>
            <person name="Kanekatsu T."/>
            <person name="Kanesaki Y."/>
            <person name="Suzuki T."/>
        </authorList>
    </citation>
    <scope>NUCLEOTIDE SEQUENCE [LARGE SCALE GENOMIC DNA]</scope>
    <source>
        <strain evidence="2">Heshi-B3</strain>
    </source>
</reference>
<dbReference type="EMBL" id="BBXV01000034">
    <property type="protein sequence ID" value="GAQ18890.1"/>
    <property type="molecule type" value="Genomic_DNA"/>
</dbReference>